<evidence type="ECO:0000256" key="3">
    <source>
        <dbReference type="ARBA" id="ARBA00022759"/>
    </source>
</evidence>
<dbReference type="FunFam" id="3.40.570.10:FF:000007">
    <property type="entry name" value="Alkaline nuclease"/>
    <property type="match status" value="1"/>
</dbReference>
<dbReference type="GO" id="GO:0005743">
    <property type="term" value="C:mitochondrial inner membrane"/>
    <property type="evidence" value="ECO:0007669"/>
    <property type="project" value="TreeGrafter"/>
</dbReference>
<feature type="binding site" evidence="5">
    <location>
        <position position="287"/>
    </location>
    <ligand>
        <name>Mg(2+)</name>
        <dbReference type="ChEBI" id="CHEBI:18420"/>
        <note>catalytic</note>
    </ligand>
</feature>
<dbReference type="OMA" id="KCSSWPA"/>
<keyword evidence="5" id="KW-0479">Metal-binding</keyword>
<sequence>MWSPALIALSGLSLLQLFTGSQARLLPVDNEELWAADMIEVPMEVPMEVTNRAAGCSIKIRSTEMKNPQPLLIKPGTSEFYPFSASGDVDVEHDKTIEFHCTSSLDSPLSGKSVTARCVGGTTFRVGDRDHDISAIKCTSWPAFVGKKSGSSCNGGTTLIHVGFELSGSRFAKQYEVCFNENEEVTRYVYHTLDAGSNYYATGVDRINFAPGGFFNGKNVDKLYTQAVQKETIDKALDMDSGKYFDSQKNVFLARGHMGAKADFVYAPEQRATFLFINAAPQWQTFNAGNWARVEDGVRAYASKYKKHLECWTGVWGVTTLPNRDGRQTGLYLAYDHNGNGLIPVPKIYFRVVIEPSTRKGIVLVGVNNPHLSLDEIRRDYILCNDVSDRINWISWKRTDISAGYSYACEVPEFRQKVTHLPEFSVSGLLV</sequence>
<feature type="domain" description="DNA/RNA non-specific endonuclease/pyrophosphatase/phosphodiesterase" evidence="7">
    <location>
        <begin position="171"/>
        <end position="414"/>
    </location>
</feature>
<feature type="chain" id="PRO_5002814995" description="DNA/RNA non-specific endonuclease/pyrophosphatase/phosphodiesterase domain-containing protein" evidence="6">
    <location>
        <begin position="24"/>
        <end position="431"/>
    </location>
</feature>
<gene>
    <name evidence="8" type="primary">Dmoj\GI11823</name>
    <name evidence="8" type="ORF">Dmoj_GI11823</name>
</gene>
<accession>B4KZ80</accession>
<evidence type="ECO:0000256" key="4">
    <source>
        <dbReference type="PIRSR" id="PIRSR640255-1"/>
    </source>
</evidence>
<dbReference type="InterPro" id="IPR044925">
    <property type="entry name" value="His-Me_finger_sf"/>
</dbReference>
<keyword evidence="8" id="KW-0378">Hydrolase</keyword>
<evidence type="ECO:0000313" key="8">
    <source>
        <dbReference type="EMBL" id="EDW18906.1"/>
    </source>
</evidence>
<dbReference type="GO" id="GO:0006309">
    <property type="term" value="P:apoptotic DNA fragmentation"/>
    <property type="evidence" value="ECO:0007669"/>
    <property type="project" value="TreeGrafter"/>
</dbReference>
<evidence type="ECO:0000256" key="2">
    <source>
        <dbReference type="ARBA" id="ARBA00022722"/>
    </source>
</evidence>
<dbReference type="PANTHER" id="PTHR13966:SF19">
    <property type="entry name" value="NUCLEASE EXOG, MITOCHONDRIAL"/>
    <property type="match status" value="1"/>
</dbReference>
<keyword evidence="6" id="KW-0732">Signal</keyword>
<dbReference type="GO" id="GO:0005634">
    <property type="term" value="C:nucleus"/>
    <property type="evidence" value="ECO:0007669"/>
    <property type="project" value="TreeGrafter"/>
</dbReference>
<dbReference type="GO" id="GO:0046872">
    <property type="term" value="F:metal ion binding"/>
    <property type="evidence" value="ECO:0007669"/>
    <property type="project" value="UniProtKB-KW"/>
</dbReference>
<dbReference type="Proteomes" id="UP000009192">
    <property type="component" value="Unassembled WGS sequence"/>
</dbReference>
<dbReference type="KEGG" id="dmo:Dmoj_GI11823"/>
<reference evidence="8 9" key="1">
    <citation type="journal article" date="2007" name="Nature">
        <title>Evolution of genes and genomes on the Drosophila phylogeny.</title>
        <authorList>
            <consortium name="Drosophila 12 Genomes Consortium"/>
            <person name="Clark A.G."/>
            <person name="Eisen M.B."/>
            <person name="Smith D.R."/>
            <person name="Bergman C.M."/>
            <person name="Oliver B."/>
            <person name="Markow T.A."/>
            <person name="Kaufman T.C."/>
            <person name="Kellis M."/>
            <person name="Gelbart W."/>
            <person name="Iyer V.N."/>
            <person name="Pollard D.A."/>
            <person name="Sackton T.B."/>
            <person name="Larracuente A.M."/>
            <person name="Singh N.D."/>
            <person name="Abad J.P."/>
            <person name="Abt D.N."/>
            <person name="Adryan B."/>
            <person name="Aguade M."/>
            <person name="Akashi H."/>
            <person name="Anderson W.W."/>
            <person name="Aquadro C.F."/>
            <person name="Ardell D.H."/>
            <person name="Arguello R."/>
            <person name="Artieri C.G."/>
            <person name="Barbash D.A."/>
            <person name="Barker D."/>
            <person name="Barsanti P."/>
            <person name="Batterham P."/>
            <person name="Batzoglou S."/>
            <person name="Begun D."/>
            <person name="Bhutkar A."/>
            <person name="Blanco E."/>
            <person name="Bosak S.A."/>
            <person name="Bradley R.K."/>
            <person name="Brand A.D."/>
            <person name="Brent M.R."/>
            <person name="Brooks A.N."/>
            <person name="Brown R.H."/>
            <person name="Butlin R.K."/>
            <person name="Caggese C."/>
            <person name="Calvi B.R."/>
            <person name="Bernardo de Carvalho A."/>
            <person name="Caspi A."/>
            <person name="Castrezana S."/>
            <person name="Celniker S.E."/>
            <person name="Chang J.L."/>
            <person name="Chapple C."/>
            <person name="Chatterji S."/>
            <person name="Chinwalla A."/>
            <person name="Civetta A."/>
            <person name="Clifton S.W."/>
            <person name="Comeron J.M."/>
            <person name="Costello J.C."/>
            <person name="Coyne J.A."/>
            <person name="Daub J."/>
            <person name="David R.G."/>
            <person name="Delcher A.L."/>
            <person name="Delehaunty K."/>
            <person name="Do C.B."/>
            <person name="Ebling H."/>
            <person name="Edwards K."/>
            <person name="Eickbush T."/>
            <person name="Evans J.D."/>
            <person name="Filipski A."/>
            <person name="Findeiss S."/>
            <person name="Freyhult E."/>
            <person name="Fulton L."/>
            <person name="Fulton R."/>
            <person name="Garcia A.C."/>
            <person name="Gardiner A."/>
            <person name="Garfield D.A."/>
            <person name="Garvin B.E."/>
            <person name="Gibson G."/>
            <person name="Gilbert D."/>
            <person name="Gnerre S."/>
            <person name="Godfrey J."/>
            <person name="Good R."/>
            <person name="Gotea V."/>
            <person name="Gravely B."/>
            <person name="Greenberg A.J."/>
            <person name="Griffiths-Jones S."/>
            <person name="Gross S."/>
            <person name="Guigo R."/>
            <person name="Gustafson E.A."/>
            <person name="Haerty W."/>
            <person name="Hahn M.W."/>
            <person name="Halligan D.L."/>
            <person name="Halpern A.L."/>
            <person name="Halter G.M."/>
            <person name="Han M.V."/>
            <person name="Heger A."/>
            <person name="Hillier L."/>
            <person name="Hinrichs A.S."/>
            <person name="Holmes I."/>
            <person name="Hoskins R.A."/>
            <person name="Hubisz M.J."/>
            <person name="Hultmark D."/>
            <person name="Huntley M.A."/>
            <person name="Jaffe D.B."/>
            <person name="Jagadeeshan S."/>
            <person name="Jeck W.R."/>
            <person name="Johnson J."/>
            <person name="Jones C.D."/>
            <person name="Jordan W.C."/>
            <person name="Karpen G.H."/>
            <person name="Kataoka E."/>
            <person name="Keightley P.D."/>
            <person name="Kheradpour P."/>
            <person name="Kirkness E.F."/>
            <person name="Koerich L.B."/>
            <person name="Kristiansen K."/>
            <person name="Kudrna D."/>
            <person name="Kulathinal R.J."/>
            <person name="Kumar S."/>
            <person name="Kwok R."/>
            <person name="Lander E."/>
            <person name="Langley C.H."/>
            <person name="Lapoint R."/>
            <person name="Lazzaro B.P."/>
            <person name="Lee S.J."/>
            <person name="Levesque L."/>
            <person name="Li R."/>
            <person name="Lin C.F."/>
            <person name="Lin M.F."/>
            <person name="Lindblad-Toh K."/>
            <person name="Llopart A."/>
            <person name="Long M."/>
            <person name="Low L."/>
            <person name="Lozovsky E."/>
            <person name="Lu J."/>
            <person name="Luo M."/>
            <person name="Machado C.A."/>
            <person name="Makalowski W."/>
            <person name="Marzo M."/>
            <person name="Matsuda M."/>
            <person name="Matzkin L."/>
            <person name="McAllister B."/>
            <person name="McBride C.S."/>
            <person name="McKernan B."/>
            <person name="McKernan K."/>
            <person name="Mendez-Lago M."/>
            <person name="Minx P."/>
            <person name="Mollenhauer M.U."/>
            <person name="Montooth K."/>
            <person name="Mount S.M."/>
            <person name="Mu X."/>
            <person name="Myers E."/>
            <person name="Negre B."/>
            <person name="Newfeld S."/>
            <person name="Nielsen R."/>
            <person name="Noor M.A."/>
            <person name="O'Grady P."/>
            <person name="Pachter L."/>
            <person name="Papaceit M."/>
            <person name="Parisi M.J."/>
            <person name="Parisi M."/>
            <person name="Parts L."/>
            <person name="Pedersen J.S."/>
            <person name="Pesole G."/>
            <person name="Phillippy A.M."/>
            <person name="Ponting C.P."/>
            <person name="Pop M."/>
            <person name="Porcelli D."/>
            <person name="Powell J.R."/>
            <person name="Prohaska S."/>
            <person name="Pruitt K."/>
            <person name="Puig M."/>
            <person name="Quesneville H."/>
            <person name="Ram K.R."/>
            <person name="Rand D."/>
            <person name="Rasmussen M.D."/>
            <person name="Reed L.K."/>
            <person name="Reenan R."/>
            <person name="Reily A."/>
            <person name="Remington K.A."/>
            <person name="Rieger T.T."/>
            <person name="Ritchie M.G."/>
            <person name="Robin C."/>
            <person name="Rogers Y.H."/>
            <person name="Rohde C."/>
            <person name="Rozas J."/>
            <person name="Rubenfield M.J."/>
            <person name="Ruiz A."/>
            <person name="Russo S."/>
            <person name="Salzberg S.L."/>
            <person name="Sanchez-Gracia A."/>
            <person name="Saranga D.J."/>
            <person name="Sato H."/>
            <person name="Schaeffer S.W."/>
            <person name="Schatz M.C."/>
            <person name="Schlenke T."/>
            <person name="Schwartz R."/>
            <person name="Segarra C."/>
            <person name="Singh R.S."/>
            <person name="Sirot L."/>
            <person name="Sirota M."/>
            <person name="Sisneros N.B."/>
            <person name="Smith C.D."/>
            <person name="Smith T.F."/>
            <person name="Spieth J."/>
            <person name="Stage D.E."/>
            <person name="Stark A."/>
            <person name="Stephan W."/>
            <person name="Strausberg R.L."/>
            <person name="Strempel S."/>
            <person name="Sturgill D."/>
            <person name="Sutton G."/>
            <person name="Sutton G.G."/>
            <person name="Tao W."/>
            <person name="Teichmann S."/>
            <person name="Tobari Y.N."/>
            <person name="Tomimura Y."/>
            <person name="Tsolas J.M."/>
            <person name="Valente V.L."/>
            <person name="Venter E."/>
            <person name="Venter J.C."/>
            <person name="Vicario S."/>
            <person name="Vieira F.G."/>
            <person name="Vilella A.J."/>
            <person name="Villasante A."/>
            <person name="Walenz B."/>
            <person name="Wang J."/>
            <person name="Wasserman M."/>
            <person name="Watts T."/>
            <person name="Wilson D."/>
            <person name="Wilson R.K."/>
            <person name="Wing R.A."/>
            <person name="Wolfner M.F."/>
            <person name="Wong A."/>
            <person name="Wong G.K."/>
            <person name="Wu C.I."/>
            <person name="Wu G."/>
            <person name="Yamamoto D."/>
            <person name="Yang H.P."/>
            <person name="Yang S.P."/>
            <person name="Yorke J.A."/>
            <person name="Yoshida K."/>
            <person name="Zdobnov E."/>
            <person name="Zhang P."/>
            <person name="Zhang Y."/>
            <person name="Zimin A.V."/>
            <person name="Baldwin J."/>
            <person name="Abdouelleil A."/>
            <person name="Abdulkadir J."/>
            <person name="Abebe A."/>
            <person name="Abera B."/>
            <person name="Abreu J."/>
            <person name="Acer S.C."/>
            <person name="Aftuck L."/>
            <person name="Alexander A."/>
            <person name="An P."/>
            <person name="Anderson E."/>
            <person name="Anderson S."/>
            <person name="Arachi H."/>
            <person name="Azer M."/>
            <person name="Bachantsang P."/>
            <person name="Barry A."/>
            <person name="Bayul T."/>
            <person name="Berlin A."/>
            <person name="Bessette D."/>
            <person name="Bloom T."/>
            <person name="Blye J."/>
            <person name="Boguslavskiy L."/>
            <person name="Bonnet C."/>
            <person name="Boukhgalter B."/>
            <person name="Bourzgui I."/>
            <person name="Brown A."/>
            <person name="Cahill P."/>
            <person name="Channer S."/>
            <person name="Cheshatsang Y."/>
            <person name="Chuda L."/>
            <person name="Citroen M."/>
            <person name="Collymore A."/>
            <person name="Cooke P."/>
            <person name="Costello M."/>
            <person name="D'Aco K."/>
            <person name="Daza R."/>
            <person name="De Haan G."/>
            <person name="DeGray S."/>
            <person name="DeMaso C."/>
            <person name="Dhargay N."/>
            <person name="Dooley K."/>
            <person name="Dooley E."/>
            <person name="Doricent M."/>
            <person name="Dorje P."/>
            <person name="Dorjee K."/>
            <person name="Dupes A."/>
            <person name="Elong R."/>
            <person name="Falk J."/>
            <person name="Farina A."/>
            <person name="Faro S."/>
            <person name="Ferguson D."/>
            <person name="Fisher S."/>
            <person name="Foley C.D."/>
            <person name="Franke A."/>
            <person name="Friedrich D."/>
            <person name="Gadbois L."/>
            <person name="Gearin G."/>
            <person name="Gearin C.R."/>
            <person name="Giannoukos G."/>
            <person name="Goode T."/>
            <person name="Graham J."/>
            <person name="Grandbois E."/>
            <person name="Grewal S."/>
            <person name="Gyaltsen K."/>
            <person name="Hafez N."/>
            <person name="Hagos B."/>
            <person name="Hall J."/>
            <person name="Henson C."/>
            <person name="Hollinger A."/>
            <person name="Honan T."/>
            <person name="Huard M.D."/>
            <person name="Hughes L."/>
            <person name="Hurhula B."/>
            <person name="Husby M.E."/>
            <person name="Kamat A."/>
            <person name="Kanga B."/>
            <person name="Kashin S."/>
            <person name="Khazanovich D."/>
            <person name="Kisner P."/>
            <person name="Lance K."/>
            <person name="Lara M."/>
            <person name="Lee W."/>
            <person name="Lennon N."/>
            <person name="Letendre F."/>
            <person name="LeVine R."/>
            <person name="Lipovsky A."/>
            <person name="Liu X."/>
            <person name="Liu J."/>
            <person name="Liu S."/>
            <person name="Lokyitsang T."/>
            <person name="Lokyitsang Y."/>
            <person name="Lubonja R."/>
            <person name="Lui A."/>
            <person name="MacDonald P."/>
            <person name="Magnisalis V."/>
            <person name="Maru K."/>
            <person name="Matthews C."/>
            <person name="McCusker W."/>
            <person name="McDonough S."/>
            <person name="Mehta T."/>
            <person name="Meldrim J."/>
            <person name="Meneus L."/>
            <person name="Mihai O."/>
            <person name="Mihalev A."/>
            <person name="Mihova T."/>
            <person name="Mittelman R."/>
            <person name="Mlenga V."/>
            <person name="Montmayeur A."/>
            <person name="Mulrain L."/>
            <person name="Navidi A."/>
            <person name="Naylor J."/>
            <person name="Negash T."/>
            <person name="Nguyen T."/>
            <person name="Nguyen N."/>
            <person name="Nicol R."/>
            <person name="Norbu C."/>
            <person name="Norbu N."/>
            <person name="Novod N."/>
            <person name="O'Neill B."/>
            <person name="Osman S."/>
            <person name="Markiewicz E."/>
            <person name="Oyono O.L."/>
            <person name="Patti C."/>
            <person name="Phunkhang P."/>
            <person name="Pierre F."/>
            <person name="Priest M."/>
            <person name="Raghuraman S."/>
            <person name="Rege F."/>
            <person name="Reyes R."/>
            <person name="Rise C."/>
            <person name="Rogov P."/>
            <person name="Ross K."/>
            <person name="Ryan E."/>
            <person name="Settipalli S."/>
            <person name="Shea T."/>
            <person name="Sherpa N."/>
            <person name="Shi L."/>
            <person name="Shih D."/>
            <person name="Sparrow T."/>
            <person name="Spaulding J."/>
            <person name="Stalker J."/>
            <person name="Stange-Thomann N."/>
            <person name="Stavropoulos S."/>
            <person name="Stone C."/>
            <person name="Strader C."/>
            <person name="Tesfaye S."/>
            <person name="Thomson T."/>
            <person name="Thoulutsang Y."/>
            <person name="Thoulutsang D."/>
            <person name="Topham K."/>
            <person name="Topping I."/>
            <person name="Tsamla T."/>
            <person name="Vassiliev H."/>
            <person name="Vo A."/>
            <person name="Wangchuk T."/>
            <person name="Wangdi T."/>
            <person name="Weiand M."/>
            <person name="Wilkinson J."/>
            <person name="Wilson A."/>
            <person name="Yadav S."/>
            <person name="Young G."/>
            <person name="Yu Q."/>
            <person name="Zembek L."/>
            <person name="Zhong D."/>
            <person name="Zimmer A."/>
            <person name="Zwirko Z."/>
            <person name="Jaffe D.B."/>
            <person name="Alvarez P."/>
            <person name="Brockman W."/>
            <person name="Butler J."/>
            <person name="Chin C."/>
            <person name="Gnerre S."/>
            <person name="Grabherr M."/>
            <person name="Kleber M."/>
            <person name="Mauceli E."/>
            <person name="MacCallum I."/>
        </authorList>
    </citation>
    <scope>NUCLEOTIDE SEQUENCE [LARGE SCALE GENOMIC DNA]</scope>
    <source>
        <strain evidence="9">Tucson 15081-1352.22</strain>
    </source>
</reference>
<dbReference type="Gene3D" id="3.40.570.10">
    <property type="entry name" value="Extracellular Endonuclease, subunit A"/>
    <property type="match status" value="1"/>
</dbReference>
<evidence type="ECO:0000259" key="7">
    <source>
        <dbReference type="SMART" id="SM00892"/>
    </source>
</evidence>
<dbReference type="AlphaFoldDB" id="B4KZ80"/>
<dbReference type="InterPro" id="IPR040255">
    <property type="entry name" value="Non-specific_endonuclease"/>
</dbReference>
<keyword evidence="2" id="KW-0540">Nuclease</keyword>
<dbReference type="InParanoid" id="B4KZ80"/>
<dbReference type="SUPFAM" id="SSF54060">
    <property type="entry name" value="His-Me finger endonucleases"/>
    <property type="match status" value="1"/>
</dbReference>
<name>B4KZ80_DROMO</name>
<dbReference type="SMART" id="SM00892">
    <property type="entry name" value="Endonuclease_NS"/>
    <property type="match status" value="1"/>
</dbReference>
<dbReference type="FunCoup" id="B4KZ80">
    <property type="interactions" value="10"/>
</dbReference>
<organism evidence="8 9">
    <name type="scientific">Drosophila mojavensis</name>
    <name type="common">Fruit fly</name>
    <dbReference type="NCBI Taxonomy" id="7230"/>
    <lineage>
        <taxon>Eukaryota</taxon>
        <taxon>Metazoa</taxon>
        <taxon>Ecdysozoa</taxon>
        <taxon>Arthropoda</taxon>
        <taxon>Hexapoda</taxon>
        <taxon>Insecta</taxon>
        <taxon>Pterygota</taxon>
        <taxon>Neoptera</taxon>
        <taxon>Endopterygota</taxon>
        <taxon>Diptera</taxon>
        <taxon>Brachycera</taxon>
        <taxon>Muscomorpha</taxon>
        <taxon>Ephydroidea</taxon>
        <taxon>Drosophilidae</taxon>
        <taxon>Drosophila</taxon>
    </lineage>
</organism>
<keyword evidence="3" id="KW-0255">Endonuclease</keyword>
<evidence type="ECO:0000256" key="1">
    <source>
        <dbReference type="ARBA" id="ARBA00010052"/>
    </source>
</evidence>
<dbReference type="EMBL" id="CH933809">
    <property type="protein sequence ID" value="EDW18906.1"/>
    <property type="molecule type" value="Genomic_DNA"/>
</dbReference>
<dbReference type="Pfam" id="PF01223">
    <property type="entry name" value="Endonuclease_NS"/>
    <property type="match status" value="1"/>
</dbReference>
<dbReference type="PhylomeDB" id="B4KZ80"/>
<dbReference type="OrthoDB" id="5960141at2759"/>
<protein>
    <recommendedName>
        <fullName evidence="7">DNA/RNA non-specific endonuclease/pyrophosphatase/phosphodiesterase domain-containing protein</fullName>
    </recommendedName>
</protein>
<dbReference type="GO" id="GO:0000014">
    <property type="term" value="F:single-stranded DNA endodeoxyribonuclease activity"/>
    <property type="evidence" value="ECO:0007669"/>
    <property type="project" value="TreeGrafter"/>
</dbReference>
<proteinExistence type="inferred from homology"/>
<dbReference type="InterPro" id="IPR001604">
    <property type="entry name" value="Endo_G_ENPP1-like_dom"/>
</dbReference>
<dbReference type="GO" id="GO:0004521">
    <property type="term" value="F:RNA endonuclease activity"/>
    <property type="evidence" value="ECO:0007669"/>
    <property type="project" value="TreeGrafter"/>
</dbReference>
<dbReference type="eggNOG" id="ENOG502RZDX">
    <property type="taxonomic scope" value="Eukaryota"/>
</dbReference>
<dbReference type="InterPro" id="IPR044929">
    <property type="entry name" value="DNA/RNA_non-sp_Endonuclease_sf"/>
</dbReference>
<dbReference type="HOGENOM" id="CLU_048495_1_0_1"/>
<feature type="signal peptide" evidence="6">
    <location>
        <begin position="1"/>
        <end position="23"/>
    </location>
</feature>
<evidence type="ECO:0000256" key="5">
    <source>
        <dbReference type="PIRSR" id="PIRSR640255-2"/>
    </source>
</evidence>
<evidence type="ECO:0000256" key="6">
    <source>
        <dbReference type="SAM" id="SignalP"/>
    </source>
</evidence>
<feature type="active site" description="Proton acceptor" evidence="4">
    <location>
        <position position="257"/>
    </location>
</feature>
<dbReference type="PANTHER" id="PTHR13966">
    <property type="entry name" value="ENDONUCLEASE RELATED"/>
    <property type="match status" value="1"/>
</dbReference>
<evidence type="ECO:0000313" key="9">
    <source>
        <dbReference type="Proteomes" id="UP000009192"/>
    </source>
</evidence>
<comment type="similarity">
    <text evidence="1">Belongs to the DNA/RNA non-specific endonuclease family.</text>
</comment>
<dbReference type="CDD" id="cd00091">
    <property type="entry name" value="NUC"/>
    <property type="match status" value="1"/>
</dbReference>
<dbReference type="GO" id="GO:0003676">
    <property type="term" value="F:nucleic acid binding"/>
    <property type="evidence" value="ECO:0007669"/>
    <property type="project" value="InterPro"/>
</dbReference>
<keyword evidence="9" id="KW-1185">Reference proteome</keyword>